<feature type="compositionally biased region" description="Polar residues" evidence="1">
    <location>
        <begin position="142"/>
        <end position="152"/>
    </location>
</feature>
<sequence>MASPWKFLVRLISPEREERRENSSTEKVTQGVPSETADPAEAPAEESLNSGDGPRSDATQRHDQAATTFTERVRSEEAAGQDKIDGRDVEVVQAVHPVLSDESGTDIIAAHRAVDIQAAVEVTPRKKRSRGKKTVAVPNAPQAPQVSSTGNEMNLDEEIRLLRGQLARKLKLQNAQLRKMLERFER</sequence>
<organism evidence="2 3">
    <name type="scientific">Rhizobium altiplani</name>
    <dbReference type="NCBI Taxonomy" id="1864509"/>
    <lineage>
        <taxon>Bacteria</taxon>
        <taxon>Pseudomonadati</taxon>
        <taxon>Pseudomonadota</taxon>
        <taxon>Alphaproteobacteria</taxon>
        <taxon>Hyphomicrobiales</taxon>
        <taxon>Rhizobiaceae</taxon>
        <taxon>Rhizobium/Agrobacterium group</taxon>
        <taxon>Rhizobium</taxon>
    </lineage>
</organism>
<evidence type="ECO:0000256" key="1">
    <source>
        <dbReference type="SAM" id="MobiDB-lite"/>
    </source>
</evidence>
<evidence type="ECO:0000313" key="3">
    <source>
        <dbReference type="Proteomes" id="UP000068164"/>
    </source>
</evidence>
<keyword evidence="3" id="KW-1185">Reference proteome</keyword>
<dbReference type="EMBL" id="LNCD01000039">
    <property type="protein sequence ID" value="KWV56316.1"/>
    <property type="molecule type" value="Genomic_DNA"/>
</dbReference>
<evidence type="ECO:0000313" key="2">
    <source>
        <dbReference type="EMBL" id="KWV56316.1"/>
    </source>
</evidence>
<feature type="compositionally biased region" description="Basic and acidic residues" evidence="1">
    <location>
        <begin position="54"/>
        <end position="64"/>
    </location>
</feature>
<reference evidence="2 3" key="1">
    <citation type="submission" date="2015-11" db="EMBL/GenBank/DDBJ databases">
        <title>Draft Genome Sequence of the Strain BR 10423 (Rhizobium sp.) isolated from nodules of Mimosa pudica.</title>
        <authorList>
            <person name="Barauna A.C."/>
            <person name="Zilli J.E."/>
            <person name="Simoes-Araujo J.L."/>
            <person name="Reis V.M."/>
            <person name="James E.K."/>
            <person name="Reis F.B.Jr."/>
            <person name="Rouws L.F."/>
            <person name="Passos S.R."/>
            <person name="Gois S.R."/>
        </authorList>
    </citation>
    <scope>NUCLEOTIDE SEQUENCE [LARGE SCALE GENOMIC DNA]</scope>
    <source>
        <strain evidence="2 3">BR10423</strain>
    </source>
</reference>
<dbReference type="RefSeq" id="WP_007539255.1">
    <property type="nucleotide sequence ID" value="NZ_LNCD01000039.1"/>
</dbReference>
<feature type="compositionally biased region" description="Low complexity" evidence="1">
    <location>
        <begin position="33"/>
        <end position="46"/>
    </location>
</feature>
<feature type="compositionally biased region" description="Basic and acidic residues" evidence="1">
    <location>
        <begin position="13"/>
        <end position="24"/>
    </location>
</feature>
<comment type="caution">
    <text evidence="2">The sequence shown here is derived from an EMBL/GenBank/DDBJ whole genome shotgun (WGS) entry which is preliminary data.</text>
</comment>
<protein>
    <submittedName>
        <fullName evidence="2">Uncharacterized protein</fullName>
    </submittedName>
</protein>
<dbReference type="OrthoDB" id="8277693at2"/>
<feature type="compositionally biased region" description="Basic and acidic residues" evidence="1">
    <location>
        <begin position="71"/>
        <end position="87"/>
    </location>
</feature>
<proteinExistence type="predicted"/>
<feature type="region of interest" description="Disordered" evidence="1">
    <location>
        <begin position="13"/>
        <end position="87"/>
    </location>
</feature>
<dbReference type="Proteomes" id="UP000068164">
    <property type="component" value="Unassembled WGS sequence"/>
</dbReference>
<accession>A0A120FP27</accession>
<gene>
    <name evidence="2" type="ORF">AS026_34585</name>
</gene>
<name>A0A120FP27_9HYPH</name>
<dbReference type="AlphaFoldDB" id="A0A120FP27"/>
<feature type="region of interest" description="Disordered" evidence="1">
    <location>
        <begin position="124"/>
        <end position="152"/>
    </location>
</feature>